<organism evidence="1 2">
    <name type="scientific">Winogradskyella marincola</name>
    <dbReference type="NCBI Taxonomy" id="3037795"/>
    <lineage>
        <taxon>Bacteria</taxon>
        <taxon>Pseudomonadati</taxon>
        <taxon>Bacteroidota</taxon>
        <taxon>Flavobacteriia</taxon>
        <taxon>Flavobacteriales</taxon>
        <taxon>Flavobacteriaceae</taxon>
        <taxon>Winogradskyella</taxon>
    </lineage>
</organism>
<reference evidence="1 2" key="1">
    <citation type="submission" date="2023-03" db="EMBL/GenBank/DDBJ databases">
        <title>Strain YYF002 represents a novel species in the genus Winogradskyella isolated from seawater.</title>
        <authorList>
            <person name="Fu Z.-Y."/>
        </authorList>
    </citation>
    <scope>NUCLEOTIDE SEQUENCE [LARGE SCALE GENOMIC DNA]</scope>
    <source>
        <strain evidence="1 2">YYF002</strain>
    </source>
</reference>
<dbReference type="RefSeq" id="WP_278006020.1">
    <property type="nucleotide sequence ID" value="NZ_JARSBN010000006.1"/>
</dbReference>
<dbReference type="Pfam" id="PF10604">
    <property type="entry name" value="Polyketide_cyc2"/>
    <property type="match status" value="1"/>
</dbReference>
<dbReference type="EMBL" id="JARSBN010000006">
    <property type="protein sequence ID" value="MDG4716577.1"/>
    <property type="molecule type" value="Genomic_DNA"/>
</dbReference>
<evidence type="ECO:0000313" key="2">
    <source>
        <dbReference type="Proteomes" id="UP001529085"/>
    </source>
</evidence>
<keyword evidence="2" id="KW-1185">Reference proteome</keyword>
<proteinExistence type="predicted"/>
<dbReference type="Gene3D" id="3.30.530.20">
    <property type="match status" value="1"/>
</dbReference>
<accession>A0ABT6G3G3</accession>
<dbReference type="InterPro" id="IPR023393">
    <property type="entry name" value="START-like_dom_sf"/>
</dbReference>
<name>A0ABT6G3G3_9FLAO</name>
<dbReference type="CDD" id="cd07818">
    <property type="entry name" value="SRPBCC_1"/>
    <property type="match status" value="1"/>
</dbReference>
<dbReference type="SUPFAM" id="SSF55961">
    <property type="entry name" value="Bet v1-like"/>
    <property type="match status" value="1"/>
</dbReference>
<dbReference type="InterPro" id="IPR019587">
    <property type="entry name" value="Polyketide_cyclase/dehydratase"/>
</dbReference>
<gene>
    <name evidence="1" type="ORF">P7122_11890</name>
</gene>
<protein>
    <submittedName>
        <fullName evidence="1">SRPBCC family protein</fullName>
    </submittedName>
</protein>
<sequence length="176" mass="20178">MMTALYIVLAIIALIVLLALIAPKTYNVSRSITVNKPVTEVFDYLKYIKNQDEWSPWKKKDPDMKQEFTGTDATVGFVSRWEGNKDVGTGEQEIIKITENKSVESQLRFYKPWESQSDAYLTTRAVGENATEVVWGFKGVNKMPSNIFFLFFNMDKTVGKDFEEGLNDLKRILESK</sequence>
<evidence type="ECO:0000313" key="1">
    <source>
        <dbReference type="EMBL" id="MDG4716577.1"/>
    </source>
</evidence>
<comment type="caution">
    <text evidence="1">The sequence shown here is derived from an EMBL/GenBank/DDBJ whole genome shotgun (WGS) entry which is preliminary data.</text>
</comment>
<dbReference type="Proteomes" id="UP001529085">
    <property type="component" value="Unassembled WGS sequence"/>
</dbReference>